<organism evidence="1 2">
    <name type="scientific">Amphilophus citrinellus</name>
    <name type="common">Midas cichlid</name>
    <name type="synonym">Cichlasoma citrinellum</name>
    <dbReference type="NCBI Taxonomy" id="61819"/>
    <lineage>
        <taxon>Eukaryota</taxon>
        <taxon>Metazoa</taxon>
        <taxon>Chordata</taxon>
        <taxon>Craniata</taxon>
        <taxon>Vertebrata</taxon>
        <taxon>Euteleostomi</taxon>
        <taxon>Actinopterygii</taxon>
        <taxon>Neopterygii</taxon>
        <taxon>Teleostei</taxon>
        <taxon>Neoteleostei</taxon>
        <taxon>Acanthomorphata</taxon>
        <taxon>Ovalentaria</taxon>
        <taxon>Cichlomorphae</taxon>
        <taxon>Cichliformes</taxon>
        <taxon>Cichlidae</taxon>
        <taxon>New World cichlids</taxon>
        <taxon>Cichlasomatinae</taxon>
        <taxon>Heroini</taxon>
        <taxon>Amphilophus</taxon>
    </lineage>
</organism>
<name>A0A3Q0S7K7_AMPCI</name>
<evidence type="ECO:0000313" key="1">
    <source>
        <dbReference type="Ensembl" id="ENSACIP00000020754.1"/>
    </source>
</evidence>
<dbReference type="STRING" id="61819.ENSACIP00000020754"/>
<dbReference type="AlphaFoldDB" id="A0A3Q0S7K7"/>
<evidence type="ECO:0000313" key="2">
    <source>
        <dbReference type="Proteomes" id="UP000261340"/>
    </source>
</evidence>
<sequence>MKTRKPDSQSRARTCSLMQMCAYDASADSSAEFPDRASMMEVRLQAQEDEITLLKSSLADALRRIRIHDQVLGARKGPNLGVIS</sequence>
<reference evidence="1" key="2">
    <citation type="submission" date="2025-09" db="UniProtKB">
        <authorList>
            <consortium name="Ensembl"/>
        </authorList>
    </citation>
    <scope>IDENTIFICATION</scope>
</reference>
<dbReference type="Ensembl" id="ENSACIT00000021295.1">
    <property type="protein sequence ID" value="ENSACIP00000020754.1"/>
    <property type="gene ID" value="ENSACIG00000016122.1"/>
</dbReference>
<dbReference type="GeneTree" id="ENSGT00940000177929"/>
<dbReference type="CDD" id="cd21949">
    <property type="entry name" value="TD_EMAP3"/>
    <property type="match status" value="1"/>
</dbReference>
<dbReference type="Proteomes" id="UP000261340">
    <property type="component" value="Unplaced"/>
</dbReference>
<reference evidence="1" key="1">
    <citation type="submission" date="2025-08" db="UniProtKB">
        <authorList>
            <consortium name="Ensembl"/>
        </authorList>
    </citation>
    <scope>IDENTIFICATION</scope>
</reference>
<accession>A0A3Q0S7K7</accession>
<keyword evidence="2" id="KW-1185">Reference proteome</keyword>
<protein>
    <submittedName>
        <fullName evidence="1">Uncharacterized protein</fullName>
    </submittedName>
</protein>
<proteinExistence type="predicted"/>